<dbReference type="Proteomes" id="UP000038830">
    <property type="component" value="Unassembled WGS sequence"/>
</dbReference>
<dbReference type="AlphaFoldDB" id="A0A0H5BYM5"/>
<dbReference type="EMBL" id="CDQK01000001">
    <property type="protein sequence ID" value="CEP20593.1"/>
    <property type="molecule type" value="Genomic_DNA"/>
</dbReference>
<reference evidence="2" key="1">
    <citation type="journal article" date="2015" name="J. Biotechnol.">
        <title>The structure of the Cyberlindnera jadinii genome and its relation to Candida utilis analyzed by the occurrence of single nucleotide polymorphisms.</title>
        <authorList>
            <person name="Rupp O."/>
            <person name="Brinkrolf K."/>
            <person name="Buerth C."/>
            <person name="Kunigo M."/>
            <person name="Schneider J."/>
            <person name="Jaenicke S."/>
            <person name="Goesmann A."/>
            <person name="Puehler A."/>
            <person name="Jaeger K.-E."/>
            <person name="Ernst J.F."/>
        </authorList>
    </citation>
    <scope>NUCLEOTIDE SEQUENCE [LARGE SCALE GENOMIC DNA]</scope>
    <source>
        <strain evidence="2">ATCC 18201 / CBS 1600 / BCRC 20928 / JCM 3617 / NBRC 0987 / NRRL Y-1542</strain>
    </source>
</reference>
<gene>
    <name evidence="1" type="ORF">BN1211_0496</name>
</gene>
<proteinExistence type="predicted"/>
<organism evidence="1 2">
    <name type="scientific">Cyberlindnera jadinii (strain ATCC 18201 / CBS 1600 / BCRC 20928 / JCM 3617 / NBRC 0987 / NRRL Y-1542)</name>
    <name type="common">Torula yeast</name>
    <name type="synonym">Candida utilis</name>
    <dbReference type="NCBI Taxonomy" id="983966"/>
    <lineage>
        <taxon>Eukaryota</taxon>
        <taxon>Fungi</taxon>
        <taxon>Dikarya</taxon>
        <taxon>Ascomycota</taxon>
        <taxon>Saccharomycotina</taxon>
        <taxon>Saccharomycetes</taxon>
        <taxon>Phaffomycetales</taxon>
        <taxon>Phaffomycetaceae</taxon>
        <taxon>Cyberlindnera</taxon>
    </lineage>
</organism>
<evidence type="ECO:0000313" key="1">
    <source>
        <dbReference type="EMBL" id="CEP20593.1"/>
    </source>
</evidence>
<accession>A0A0H5BYM5</accession>
<protein>
    <submittedName>
        <fullName evidence="1">Uncharacterized protein</fullName>
    </submittedName>
</protein>
<evidence type="ECO:0000313" key="2">
    <source>
        <dbReference type="Proteomes" id="UP000038830"/>
    </source>
</evidence>
<name>A0A0H5BYM5_CYBJN</name>
<sequence>MKPPSVKPLVPKRIRAAKENRVINGAAVQNVLRHIDPINKQMIERKLFVDQYVEGISGRELLKSFDNIDPLLKRELEPLYDSSLKVSYSEGLRPRTQSFLPSEIEAIFNRFKHREIRKSYKNWLNRSAVVLLLHDSSNSLTNKRFNNSIVRRIKTLENSESLMMKNMDPLILGEILHNDSNLLDRLKQLSSNDHGGVIKSICIPPHAISLTQLILPIVDNERQSFPLVGVYFNLKTSSSLKIELKEALQRTKSTEEINYQSLLKIAAEQRSTKTSTTKELVTTIGQLGLLTVGISPDGISFTKSH</sequence>